<dbReference type="STRING" id="1859457.BET10_08155"/>
<comment type="caution">
    <text evidence="1">The sequence shown here is derived from an EMBL/GenBank/DDBJ whole genome shotgun (WGS) entry which is preliminary data.</text>
</comment>
<accession>A0A1S1MT16</accession>
<reference evidence="1 2" key="1">
    <citation type="submission" date="2016-09" db="EMBL/GenBank/DDBJ databases">
        <title>Pseudoalteromonas amylolytica sp. nov., isolated from the surface seawater.</title>
        <authorList>
            <person name="Wu Y.-H."/>
            <person name="Cheng H."/>
            <person name="Jin X.-B."/>
            <person name="Wang C.-S."/>
            <person name="Xu X.-W."/>
        </authorList>
    </citation>
    <scope>NUCLEOTIDE SEQUENCE [LARGE SCALE GENOMIC DNA]</scope>
    <source>
        <strain evidence="1 2">JW1</strain>
    </source>
</reference>
<organism evidence="1 2">
    <name type="scientific">Pseudoalteromonas amylolytica</name>
    <dbReference type="NCBI Taxonomy" id="1859457"/>
    <lineage>
        <taxon>Bacteria</taxon>
        <taxon>Pseudomonadati</taxon>
        <taxon>Pseudomonadota</taxon>
        <taxon>Gammaproteobacteria</taxon>
        <taxon>Alteromonadales</taxon>
        <taxon>Pseudoalteromonadaceae</taxon>
        <taxon>Pseudoalteromonas</taxon>
    </lineage>
</organism>
<evidence type="ECO:0000313" key="1">
    <source>
        <dbReference type="EMBL" id="OHU91762.1"/>
    </source>
</evidence>
<name>A0A1S1MT16_9GAMM</name>
<dbReference type="OrthoDB" id="6299531at2"/>
<proteinExistence type="predicted"/>
<dbReference type="Proteomes" id="UP000179786">
    <property type="component" value="Unassembled WGS sequence"/>
</dbReference>
<keyword evidence="2" id="KW-1185">Reference proteome</keyword>
<evidence type="ECO:0000313" key="2">
    <source>
        <dbReference type="Proteomes" id="UP000179786"/>
    </source>
</evidence>
<dbReference type="RefSeq" id="WP_070984137.1">
    <property type="nucleotide sequence ID" value="NZ_MKJU01000024.1"/>
</dbReference>
<sequence length="108" mass="12170">MNLKLLEQLENAVIKAPLNFDFGGVNFQFTAHIKMISTERIDELTVTQRAEDKELVTELLVGWDDFVDQGETVAFSHEVLAQLLKYGGIAGRLAAECINAQYRVQEKN</sequence>
<gene>
    <name evidence="1" type="ORF">BET10_08155</name>
</gene>
<dbReference type="AlphaFoldDB" id="A0A1S1MT16"/>
<dbReference type="EMBL" id="MKJU01000024">
    <property type="protein sequence ID" value="OHU91762.1"/>
    <property type="molecule type" value="Genomic_DNA"/>
</dbReference>
<protein>
    <submittedName>
        <fullName evidence="1">Uncharacterized protein</fullName>
    </submittedName>
</protein>